<dbReference type="EMBL" id="DS995793">
    <property type="protein sequence ID" value="EGE09058.1"/>
    <property type="molecule type" value="Genomic_DNA"/>
</dbReference>
<reference evidence="2" key="1">
    <citation type="journal article" date="2012" name="MBio">
        <title>Comparative genome analysis of Trichophyton rubrum and related dermatophytes reveals candidate genes involved in infection.</title>
        <authorList>
            <person name="Martinez D.A."/>
            <person name="Oliver B.G."/>
            <person name="Graeser Y."/>
            <person name="Goldberg J.M."/>
            <person name="Li W."/>
            <person name="Martinez-Rossi N.M."/>
            <person name="Monod M."/>
            <person name="Shelest E."/>
            <person name="Barton R.C."/>
            <person name="Birch E."/>
            <person name="Brakhage A.A."/>
            <person name="Chen Z."/>
            <person name="Gurr S.J."/>
            <person name="Heiman D."/>
            <person name="Heitman J."/>
            <person name="Kosti I."/>
            <person name="Rossi A."/>
            <person name="Saif S."/>
            <person name="Samalova M."/>
            <person name="Saunders C.W."/>
            <person name="Shea T."/>
            <person name="Summerbell R.C."/>
            <person name="Xu J."/>
            <person name="Young S."/>
            <person name="Zeng Q."/>
            <person name="Birren B.W."/>
            <person name="Cuomo C.A."/>
            <person name="White T.C."/>
        </authorList>
    </citation>
    <scope>NUCLEOTIDE SEQUENCE [LARGE SCALE GENOMIC DNA]</scope>
    <source>
        <strain evidence="2">ATCC MYA-4606 / CBS 127.97</strain>
    </source>
</reference>
<dbReference type="VEuPathDB" id="FungiDB:TEQG_08086"/>
<keyword evidence="2" id="KW-1185">Reference proteome</keyword>
<evidence type="ECO:0000313" key="2">
    <source>
        <dbReference type="Proteomes" id="UP000009169"/>
    </source>
</evidence>
<dbReference type="AlphaFoldDB" id="F2Q4J0"/>
<gene>
    <name evidence="1" type="ORF">TEQG_08086</name>
</gene>
<organism evidence="1 2">
    <name type="scientific">Trichophyton equinum (strain ATCC MYA-4606 / CBS 127.97)</name>
    <name type="common">Horse ringworm fungus</name>
    <dbReference type="NCBI Taxonomy" id="559882"/>
    <lineage>
        <taxon>Eukaryota</taxon>
        <taxon>Fungi</taxon>
        <taxon>Dikarya</taxon>
        <taxon>Ascomycota</taxon>
        <taxon>Pezizomycotina</taxon>
        <taxon>Eurotiomycetes</taxon>
        <taxon>Eurotiomycetidae</taxon>
        <taxon>Onygenales</taxon>
        <taxon>Arthrodermataceae</taxon>
        <taxon>Trichophyton</taxon>
    </lineage>
</organism>
<accession>F2Q4J0</accession>
<dbReference type="Proteomes" id="UP000009169">
    <property type="component" value="Unassembled WGS sequence"/>
</dbReference>
<protein>
    <submittedName>
        <fullName evidence="1">Uncharacterized protein</fullName>
    </submittedName>
</protein>
<proteinExistence type="predicted"/>
<sequence>MAGRPEGNAGSEGDRIEIGRLSQELKKHIDARQEWLISTKEFEQANPLENEVVLNHTEFKELIQKLAHKSMAQILLFRMEDDSPKRIHGKRVLISYLYPLRIPTKSKVLSAYPETPNSTSEELHVGMFVKYQDEIYIDGALDFLLIRVAEPVKK</sequence>
<evidence type="ECO:0000313" key="1">
    <source>
        <dbReference type="EMBL" id="EGE09058.1"/>
    </source>
</evidence>
<name>F2Q4J0_TRIEC</name>
<dbReference type="HOGENOM" id="CLU_1503111_0_0_1"/>